<reference evidence="3" key="1">
    <citation type="journal article" date="2019" name="Int. J. Syst. Evol. Microbiol.">
        <title>The Global Catalogue of Microorganisms (GCM) 10K type strain sequencing project: providing services to taxonomists for standard genome sequencing and annotation.</title>
        <authorList>
            <consortium name="The Broad Institute Genomics Platform"/>
            <consortium name="The Broad Institute Genome Sequencing Center for Infectious Disease"/>
            <person name="Wu L."/>
            <person name="Ma J."/>
        </authorList>
    </citation>
    <scope>NUCLEOTIDE SEQUENCE [LARGE SCALE GENOMIC DNA]</scope>
    <source>
        <strain evidence="3">CGMCC 1.15399</strain>
    </source>
</reference>
<comment type="caution">
    <text evidence="2">The sequence shown here is derived from an EMBL/GenBank/DDBJ whole genome shotgun (WGS) entry which is preliminary data.</text>
</comment>
<sequence length="151" mass="15968">MNITEPMFLALTALVDEPRHGYGIVQEVDRLSGGRVQLKIGSLYGVLDRLAGEGLVALDREEVAQGRLRRYYRLTDTGAGALEEEAARLTANARAATARLRDRTARLHPGTATAIALARLHRATAVVLARIPAGNAFANRGGAVVDAGGVG</sequence>
<dbReference type="InterPro" id="IPR052509">
    <property type="entry name" value="Metal_resp_DNA-bind_regulator"/>
</dbReference>
<dbReference type="PANTHER" id="PTHR33169">
    <property type="entry name" value="PADR-FAMILY TRANSCRIPTIONAL REGULATOR"/>
    <property type="match status" value="1"/>
</dbReference>
<name>A0ABW4GZY8_9ACTN</name>
<evidence type="ECO:0000313" key="2">
    <source>
        <dbReference type="EMBL" id="MFD1547903.1"/>
    </source>
</evidence>
<dbReference type="Proteomes" id="UP001597097">
    <property type="component" value="Unassembled WGS sequence"/>
</dbReference>
<feature type="domain" description="Transcription regulator PadR N-terminal" evidence="1">
    <location>
        <begin position="11"/>
        <end position="84"/>
    </location>
</feature>
<dbReference type="InterPro" id="IPR005149">
    <property type="entry name" value="Tscrpt_reg_PadR_N"/>
</dbReference>
<evidence type="ECO:0000259" key="1">
    <source>
        <dbReference type="Pfam" id="PF03551"/>
    </source>
</evidence>
<protein>
    <submittedName>
        <fullName evidence="2">PadR family transcriptional regulator</fullName>
    </submittedName>
</protein>
<dbReference type="Pfam" id="PF03551">
    <property type="entry name" value="PadR"/>
    <property type="match status" value="1"/>
</dbReference>
<dbReference type="PANTHER" id="PTHR33169:SF13">
    <property type="entry name" value="PADR-FAMILY TRANSCRIPTIONAL REGULATOR"/>
    <property type="match status" value="1"/>
</dbReference>
<dbReference type="SUPFAM" id="SSF46785">
    <property type="entry name" value="Winged helix' DNA-binding domain"/>
    <property type="match status" value="1"/>
</dbReference>
<keyword evidence="3" id="KW-1185">Reference proteome</keyword>
<dbReference type="InterPro" id="IPR036390">
    <property type="entry name" value="WH_DNA-bd_sf"/>
</dbReference>
<dbReference type="InterPro" id="IPR036388">
    <property type="entry name" value="WH-like_DNA-bd_sf"/>
</dbReference>
<gene>
    <name evidence="2" type="ORF">ACFSJ0_63505</name>
</gene>
<organism evidence="2 3">
    <name type="scientific">Nonomuraea guangzhouensis</name>
    <dbReference type="NCBI Taxonomy" id="1291555"/>
    <lineage>
        <taxon>Bacteria</taxon>
        <taxon>Bacillati</taxon>
        <taxon>Actinomycetota</taxon>
        <taxon>Actinomycetes</taxon>
        <taxon>Streptosporangiales</taxon>
        <taxon>Streptosporangiaceae</taxon>
        <taxon>Nonomuraea</taxon>
    </lineage>
</organism>
<dbReference type="EMBL" id="JBHUCM010000087">
    <property type="protein sequence ID" value="MFD1547903.1"/>
    <property type="molecule type" value="Genomic_DNA"/>
</dbReference>
<dbReference type="RefSeq" id="WP_308127554.1">
    <property type="nucleotide sequence ID" value="NZ_JAHKRM010000050.1"/>
</dbReference>
<proteinExistence type="predicted"/>
<accession>A0ABW4GZY8</accession>
<evidence type="ECO:0000313" key="3">
    <source>
        <dbReference type="Proteomes" id="UP001597097"/>
    </source>
</evidence>
<dbReference type="Gene3D" id="1.10.10.10">
    <property type="entry name" value="Winged helix-like DNA-binding domain superfamily/Winged helix DNA-binding domain"/>
    <property type="match status" value="1"/>
</dbReference>